<sequence>MANLRRVTPTIAPSPPAIALRTPSLPPALPPAIKGAVSSPPLSVRALSQQLGELSHSFQCLRPLALSTQTLGKGNNRFNLGEVQRMLQCLSQNLPQGFPETLSAETSQENLRQTTQVLGQFQQTMQCLSQEAPRGLRGSAENLPLLGNLNQFQKTLDCLDSLLQSARP</sequence>
<organism evidence="1 2">
    <name type="scientific">Neosynechococcus sphagnicola sy1</name>
    <dbReference type="NCBI Taxonomy" id="1497020"/>
    <lineage>
        <taxon>Bacteria</taxon>
        <taxon>Bacillati</taxon>
        <taxon>Cyanobacteriota</taxon>
        <taxon>Cyanophyceae</taxon>
        <taxon>Neosynechococcales</taxon>
        <taxon>Neosynechococcaceae</taxon>
        <taxon>Neosynechococcus</taxon>
    </lineage>
</organism>
<accession>A0A098TM09</accession>
<proteinExistence type="predicted"/>
<dbReference type="RefSeq" id="WP_036532583.1">
    <property type="nucleotide sequence ID" value="NZ_JJML01000017.1"/>
</dbReference>
<reference evidence="1 2" key="1">
    <citation type="journal article" date="2014" name="Mol. Ecol.">
        <title>Evolution of Synechococcus.</title>
        <authorList>
            <person name="Dvorak P."/>
            <person name="Casamatta D."/>
            <person name="Hasler P."/>
            <person name="Poulickova A."/>
            <person name="Ondrej V."/>
            <person name="Sanges R."/>
        </authorList>
    </citation>
    <scope>NUCLEOTIDE SEQUENCE [LARGE SCALE GENOMIC DNA]</scope>
    <source>
        <strain evidence="1 2">CAUP A 1101</strain>
    </source>
</reference>
<gene>
    <name evidence="1" type="ORF">DO97_04175</name>
</gene>
<dbReference type="Proteomes" id="UP000030170">
    <property type="component" value="Unassembled WGS sequence"/>
</dbReference>
<comment type="caution">
    <text evidence="1">The sequence shown here is derived from an EMBL/GenBank/DDBJ whole genome shotgun (WGS) entry which is preliminary data.</text>
</comment>
<dbReference type="AlphaFoldDB" id="A0A098TM09"/>
<keyword evidence="2" id="KW-1185">Reference proteome</keyword>
<protein>
    <submittedName>
        <fullName evidence="1">Uncharacterized protein</fullName>
    </submittedName>
</protein>
<evidence type="ECO:0000313" key="1">
    <source>
        <dbReference type="EMBL" id="KGF72902.1"/>
    </source>
</evidence>
<name>A0A098TM09_9CYAN</name>
<evidence type="ECO:0000313" key="2">
    <source>
        <dbReference type="Proteomes" id="UP000030170"/>
    </source>
</evidence>
<dbReference type="EMBL" id="JJML01000017">
    <property type="protein sequence ID" value="KGF72902.1"/>
    <property type="molecule type" value="Genomic_DNA"/>
</dbReference>